<keyword evidence="1" id="KW-1133">Transmembrane helix</keyword>
<name>A0AAE1EDT1_9GAST</name>
<comment type="caution">
    <text evidence="2">The sequence shown here is derived from an EMBL/GenBank/DDBJ whole genome shotgun (WGS) entry which is preliminary data.</text>
</comment>
<dbReference type="AlphaFoldDB" id="A0AAE1EDT1"/>
<dbReference type="Proteomes" id="UP001283361">
    <property type="component" value="Unassembled WGS sequence"/>
</dbReference>
<protein>
    <submittedName>
        <fullName evidence="2">Uncharacterized protein</fullName>
    </submittedName>
</protein>
<reference evidence="2" key="1">
    <citation type="journal article" date="2023" name="G3 (Bethesda)">
        <title>A reference genome for the long-term kleptoplast-retaining sea slug Elysia crispata morphotype clarki.</title>
        <authorList>
            <person name="Eastman K.E."/>
            <person name="Pendleton A.L."/>
            <person name="Shaikh M.A."/>
            <person name="Suttiyut T."/>
            <person name="Ogas R."/>
            <person name="Tomko P."/>
            <person name="Gavelis G."/>
            <person name="Widhalm J.R."/>
            <person name="Wisecaver J.H."/>
        </authorList>
    </citation>
    <scope>NUCLEOTIDE SEQUENCE</scope>
    <source>
        <strain evidence="2">ECLA1</strain>
    </source>
</reference>
<keyword evidence="3" id="KW-1185">Reference proteome</keyword>
<feature type="transmembrane region" description="Helical" evidence="1">
    <location>
        <begin position="9"/>
        <end position="29"/>
    </location>
</feature>
<organism evidence="2 3">
    <name type="scientific">Elysia crispata</name>
    <name type="common">lettuce slug</name>
    <dbReference type="NCBI Taxonomy" id="231223"/>
    <lineage>
        <taxon>Eukaryota</taxon>
        <taxon>Metazoa</taxon>
        <taxon>Spiralia</taxon>
        <taxon>Lophotrochozoa</taxon>
        <taxon>Mollusca</taxon>
        <taxon>Gastropoda</taxon>
        <taxon>Heterobranchia</taxon>
        <taxon>Euthyneura</taxon>
        <taxon>Panpulmonata</taxon>
        <taxon>Sacoglossa</taxon>
        <taxon>Placobranchoidea</taxon>
        <taxon>Plakobranchidae</taxon>
        <taxon>Elysia</taxon>
    </lineage>
</organism>
<evidence type="ECO:0000256" key="1">
    <source>
        <dbReference type="SAM" id="Phobius"/>
    </source>
</evidence>
<evidence type="ECO:0000313" key="2">
    <source>
        <dbReference type="EMBL" id="KAK3803836.1"/>
    </source>
</evidence>
<accession>A0AAE1EDT1</accession>
<feature type="transmembrane region" description="Helical" evidence="1">
    <location>
        <begin position="41"/>
        <end position="61"/>
    </location>
</feature>
<keyword evidence="1" id="KW-0812">Transmembrane</keyword>
<keyword evidence="1" id="KW-0472">Membrane</keyword>
<gene>
    <name evidence="2" type="ORF">RRG08_029430</name>
</gene>
<dbReference type="EMBL" id="JAWDGP010000082">
    <property type="protein sequence ID" value="KAK3803836.1"/>
    <property type="molecule type" value="Genomic_DNA"/>
</dbReference>
<evidence type="ECO:0000313" key="3">
    <source>
        <dbReference type="Proteomes" id="UP001283361"/>
    </source>
</evidence>
<sequence length="265" mass="29230">MRGSSCRYNLYCFGVKCIIYLASIFAALLEEQFGNRIQSPMYIPILVALLAVNAPPASGFLDRFRRQSEPSTKRHCVNAASYCAHVHLYHYEPRPGMDYAQEVLANRTLLENIAMDVDKTAECLEGVSALAICDFISDFSGPTRFIADFLNSPGTIDKLVALSASPCLSDLALFRDAEGAFENCARNLEQAVDEKGNVCESFNQTWQCLENTGTQMCGAASGDLIRSVQQYSLSPSKGPELIAWLSSNTDLDLSICDPHYILVQR</sequence>
<proteinExistence type="predicted"/>